<dbReference type="Gene3D" id="3.90.1720.10">
    <property type="entry name" value="endopeptidase domain like (from Nostoc punctiforme)"/>
    <property type="match status" value="1"/>
</dbReference>
<feature type="domain" description="NlpC/P60" evidence="5">
    <location>
        <begin position="515"/>
        <end position="639"/>
    </location>
</feature>
<keyword evidence="7" id="KW-1185">Reference proteome</keyword>
<name>A0ABN4XJ12_9BACL</name>
<comment type="similarity">
    <text evidence="1">Belongs to the peptidase C40 family.</text>
</comment>
<dbReference type="Pfam" id="PF00877">
    <property type="entry name" value="NLPC_P60"/>
    <property type="match status" value="1"/>
</dbReference>
<dbReference type="Gene3D" id="2.40.40.10">
    <property type="entry name" value="RlpA-like domain"/>
    <property type="match status" value="1"/>
</dbReference>
<dbReference type="CDD" id="cd14667">
    <property type="entry name" value="3D_containing_proteins"/>
    <property type="match status" value="1"/>
</dbReference>
<keyword evidence="2" id="KW-0645">Protease</keyword>
<keyword evidence="3" id="KW-0378">Hydrolase</keyword>
<protein>
    <recommendedName>
        <fullName evidence="5">NlpC/P60 domain-containing protein</fullName>
    </recommendedName>
</protein>
<dbReference type="PANTHER" id="PTHR47053:SF1">
    <property type="entry name" value="MUREIN DD-ENDOPEPTIDASE MEPH-RELATED"/>
    <property type="match status" value="1"/>
</dbReference>
<evidence type="ECO:0000256" key="1">
    <source>
        <dbReference type="ARBA" id="ARBA00007074"/>
    </source>
</evidence>
<dbReference type="SUPFAM" id="SSF54001">
    <property type="entry name" value="Cysteine proteinases"/>
    <property type="match status" value="1"/>
</dbReference>
<evidence type="ECO:0000256" key="3">
    <source>
        <dbReference type="ARBA" id="ARBA00022801"/>
    </source>
</evidence>
<dbReference type="InterPro" id="IPR056937">
    <property type="entry name" value="YqbQ/XkdQ"/>
</dbReference>
<dbReference type="InterPro" id="IPR059180">
    <property type="entry name" value="3D_YorM"/>
</dbReference>
<organism evidence="6 7">
    <name type="scientific">Planococcus faecalis</name>
    <dbReference type="NCBI Taxonomy" id="1598147"/>
    <lineage>
        <taxon>Bacteria</taxon>
        <taxon>Bacillati</taxon>
        <taxon>Bacillota</taxon>
        <taxon>Bacilli</taxon>
        <taxon>Bacillales</taxon>
        <taxon>Caryophanaceae</taxon>
        <taxon>Planococcus</taxon>
    </lineage>
</organism>
<keyword evidence="4" id="KW-0788">Thiol protease</keyword>
<dbReference type="PROSITE" id="PS51935">
    <property type="entry name" value="NLPC_P60"/>
    <property type="match status" value="1"/>
</dbReference>
<evidence type="ECO:0000313" key="6">
    <source>
        <dbReference type="EMBL" id="AQU79713.1"/>
    </source>
</evidence>
<dbReference type="PANTHER" id="PTHR47053">
    <property type="entry name" value="MUREIN DD-ENDOPEPTIDASE MEPH-RELATED"/>
    <property type="match status" value="1"/>
</dbReference>
<accession>A0ABN4XJ12</accession>
<dbReference type="InterPro" id="IPR038765">
    <property type="entry name" value="Papain-like_cys_pep_sf"/>
</dbReference>
<evidence type="ECO:0000259" key="5">
    <source>
        <dbReference type="PROSITE" id="PS51935"/>
    </source>
</evidence>
<dbReference type="InterPro" id="IPR036908">
    <property type="entry name" value="RlpA-like_sf"/>
</dbReference>
<evidence type="ECO:0000256" key="2">
    <source>
        <dbReference type="ARBA" id="ARBA00022670"/>
    </source>
</evidence>
<dbReference type="EMBL" id="CP019401">
    <property type="protein sequence ID" value="AQU79713.1"/>
    <property type="molecule type" value="Genomic_DNA"/>
</dbReference>
<dbReference type="SUPFAM" id="SSF50685">
    <property type="entry name" value="Barwin-like endoglucanases"/>
    <property type="match status" value="1"/>
</dbReference>
<dbReference type="InterPro" id="IPR010611">
    <property type="entry name" value="3D_dom"/>
</dbReference>
<evidence type="ECO:0000256" key="4">
    <source>
        <dbReference type="ARBA" id="ARBA00022807"/>
    </source>
</evidence>
<proteinExistence type="inferred from homology"/>
<dbReference type="InterPro" id="IPR051202">
    <property type="entry name" value="Peptidase_C40"/>
</dbReference>
<reference evidence="6 7" key="1">
    <citation type="submission" date="2017-01" db="EMBL/GenBank/DDBJ databases">
        <title>Planococcus faecalis genome complete sequence.</title>
        <authorList>
            <person name="Lee P.C."/>
        </authorList>
    </citation>
    <scope>NUCLEOTIDE SEQUENCE [LARGE SCALE GENOMIC DNA]</scope>
    <source>
        <strain evidence="6 7">AJ003</strain>
    </source>
</reference>
<dbReference type="Pfam" id="PF06725">
    <property type="entry name" value="3D"/>
    <property type="match status" value="1"/>
</dbReference>
<evidence type="ECO:0000313" key="7">
    <source>
        <dbReference type="Proteomes" id="UP000189661"/>
    </source>
</evidence>
<dbReference type="Pfam" id="PF24032">
    <property type="entry name" value="YQBQ"/>
    <property type="match status" value="1"/>
</dbReference>
<dbReference type="Proteomes" id="UP000189661">
    <property type="component" value="Chromosome"/>
</dbReference>
<sequence>MAYTRKYSTTEERLKPTLQFYLYNDSYRWEFTSMVQSHSYDGDINTANESFDISVWNRQVSTDRRNLPFEEGLMVKIVLMYQQEKGRPDKPRELFRGIIVKRSLDSVGQESMKVVDYNWYLNQNEVTKSFKKRRGDQIIKDLCSLADVPVGSIANTGYVFPELEFIDKSIWSIMQTVLSETYLRTGKRYMVRSEQGKLVLREMVVSLQRTMIERGANLLSAKRDISIEDVKTQVVMTGGENPKNPRQFRYDAALKKKYGTMTIIENDPDITGPGGLGTLANALLARLKKPSDQISIEALADYTISAGTLIEVYDEFTGANNYYYVTSHTHSDANTMSLELSKKIEQELVRYEAPAEYNDGSKDNKDGGTVGKASGLSYTSGYVATAYDPKLGGINGNGDYSTTASGTKWTYNRTIAVDPNVIPYGSIVHIYVPGFPQYSSVYLAEDTGGAIKGKRVDVLIKGKSATAKFGRRNVQIAIIEKGKGRADARTKASKWSSLKSGYLKKINVTSGTKVSTKREQIVSLSRSYKGKLKYKFGGKNIDSGSGDCSGFTYLIYKKNGINIGHGTSSQVTKGKKIAKSAALPGDLVFFKGTYRAGVSHVGVVTTPGMCVSLASSGCLEHSYTSGYWGKHYMQINRVLDT</sequence>
<dbReference type="RefSeq" id="WP_078080532.1">
    <property type="nucleotide sequence ID" value="NZ_CP019401.1"/>
</dbReference>
<gene>
    <name evidence="6" type="ORF">AJGP001_10755</name>
</gene>
<dbReference type="InterPro" id="IPR000064">
    <property type="entry name" value="NLP_P60_dom"/>
</dbReference>